<proteinExistence type="predicted"/>
<feature type="transmembrane region" description="Helical" evidence="6">
    <location>
        <begin position="104"/>
        <end position="123"/>
    </location>
</feature>
<keyword evidence="3 6" id="KW-0812">Transmembrane</keyword>
<feature type="transmembrane region" description="Helical" evidence="6">
    <location>
        <begin position="311"/>
        <end position="332"/>
    </location>
</feature>
<keyword evidence="8" id="KW-1185">Reference proteome</keyword>
<feature type="transmembrane region" description="Helical" evidence="6">
    <location>
        <begin position="168"/>
        <end position="189"/>
    </location>
</feature>
<accession>A0ABQ2DC29</accession>
<keyword evidence="4 6" id="KW-1133">Transmembrane helix</keyword>
<dbReference type="PANTHER" id="PTHR23513">
    <property type="entry name" value="INTEGRAL MEMBRANE EFFLUX PROTEIN-RELATED"/>
    <property type="match status" value="1"/>
</dbReference>
<feature type="transmembrane region" description="Helical" evidence="6">
    <location>
        <begin position="286"/>
        <end position="305"/>
    </location>
</feature>
<comment type="subcellular location">
    <subcellularLocation>
        <location evidence="1">Cell membrane</location>
        <topology evidence="1">Multi-pass membrane protein</topology>
    </subcellularLocation>
</comment>
<feature type="transmembrane region" description="Helical" evidence="6">
    <location>
        <begin position="44"/>
        <end position="65"/>
    </location>
</feature>
<sequence length="407" mass="44492">MNTVAERLSREFWRFFSGQSVSNLGNAFSKFAVPLLVYDLTGSALHLAVITATQYVPYLCFGLVIGAWVDRTDRKRLMVIADVLRAVMVLSLPALWWLDMLPLWWVYTVAFVSSTLGILFNAAEFAAIPSMVPTPLLATANGRIQASYSLMNALGPLLAGSLRTLLTLPVLFVLDAFSYLFSAFAIGGLKSEFRPANRPRRTFKEDILEGLQFVFSHPTLRSISLLLALLNFLTGTTSAQLVLYGKQVLHASDFQLGVLFASGSLGVVGFSLLAGWFNQRFKPGHLILGTVFLQGVALILFALSQNFWLSAVWWAIDNGLIMLCAISARVLRQSMVPSELLGRVVTVAEVLAWSAIPLGGFLGAYLVEHTHNINAVYLGIGIAVLLLSLPFLMSPLGRPALKPQEAL</sequence>
<keyword evidence="2" id="KW-1003">Cell membrane</keyword>
<feature type="transmembrane region" description="Helical" evidence="6">
    <location>
        <begin position="373"/>
        <end position="392"/>
    </location>
</feature>
<evidence type="ECO:0000313" key="8">
    <source>
        <dbReference type="Proteomes" id="UP000632222"/>
    </source>
</evidence>
<feature type="transmembrane region" description="Helical" evidence="6">
    <location>
        <begin position="254"/>
        <end position="274"/>
    </location>
</feature>
<comment type="caution">
    <text evidence="7">The sequence shown here is derived from an EMBL/GenBank/DDBJ whole genome shotgun (WGS) entry which is preliminary data.</text>
</comment>
<evidence type="ECO:0000256" key="4">
    <source>
        <dbReference type="ARBA" id="ARBA00022989"/>
    </source>
</evidence>
<evidence type="ECO:0000256" key="6">
    <source>
        <dbReference type="SAM" id="Phobius"/>
    </source>
</evidence>
<evidence type="ECO:0000313" key="7">
    <source>
        <dbReference type="EMBL" id="GGJ52769.1"/>
    </source>
</evidence>
<reference evidence="8" key="1">
    <citation type="journal article" date="2019" name="Int. J. Syst. Evol. Microbiol.">
        <title>The Global Catalogue of Microorganisms (GCM) 10K type strain sequencing project: providing services to taxonomists for standard genome sequencing and annotation.</title>
        <authorList>
            <consortium name="The Broad Institute Genomics Platform"/>
            <consortium name="The Broad Institute Genome Sequencing Center for Infectious Disease"/>
            <person name="Wu L."/>
            <person name="Ma J."/>
        </authorList>
    </citation>
    <scope>NUCLEOTIDE SEQUENCE [LARGE SCALE GENOMIC DNA]</scope>
    <source>
        <strain evidence="8">JCM 14370</strain>
    </source>
</reference>
<dbReference type="Gene3D" id="1.20.1250.20">
    <property type="entry name" value="MFS general substrate transporter like domains"/>
    <property type="match status" value="1"/>
</dbReference>
<evidence type="ECO:0000256" key="5">
    <source>
        <dbReference type="ARBA" id="ARBA00023136"/>
    </source>
</evidence>
<evidence type="ECO:0000256" key="3">
    <source>
        <dbReference type="ARBA" id="ARBA00022692"/>
    </source>
</evidence>
<feature type="transmembrane region" description="Helical" evidence="6">
    <location>
        <begin position="344"/>
        <end position="367"/>
    </location>
</feature>
<evidence type="ECO:0000256" key="1">
    <source>
        <dbReference type="ARBA" id="ARBA00004651"/>
    </source>
</evidence>
<dbReference type="CDD" id="cd06173">
    <property type="entry name" value="MFS_MefA_like"/>
    <property type="match status" value="1"/>
</dbReference>
<protein>
    <submittedName>
        <fullName evidence="7">MFS transporter</fullName>
    </submittedName>
</protein>
<dbReference type="Proteomes" id="UP000632222">
    <property type="component" value="Unassembled WGS sequence"/>
</dbReference>
<evidence type="ECO:0000256" key="2">
    <source>
        <dbReference type="ARBA" id="ARBA00022475"/>
    </source>
</evidence>
<organism evidence="7 8">
    <name type="scientific">Deinococcus roseus</name>
    <dbReference type="NCBI Taxonomy" id="392414"/>
    <lineage>
        <taxon>Bacteria</taxon>
        <taxon>Thermotogati</taxon>
        <taxon>Deinococcota</taxon>
        <taxon>Deinococci</taxon>
        <taxon>Deinococcales</taxon>
        <taxon>Deinococcaceae</taxon>
        <taxon>Deinococcus</taxon>
    </lineage>
</organism>
<dbReference type="InterPro" id="IPR036259">
    <property type="entry name" value="MFS_trans_sf"/>
</dbReference>
<name>A0ABQ2DC29_9DEIO</name>
<feature type="transmembrane region" description="Helical" evidence="6">
    <location>
        <begin position="210"/>
        <end position="234"/>
    </location>
</feature>
<dbReference type="EMBL" id="BMOD01000025">
    <property type="protein sequence ID" value="GGJ52769.1"/>
    <property type="molecule type" value="Genomic_DNA"/>
</dbReference>
<dbReference type="Pfam" id="PF07690">
    <property type="entry name" value="MFS_1"/>
    <property type="match status" value="1"/>
</dbReference>
<dbReference type="SUPFAM" id="SSF103473">
    <property type="entry name" value="MFS general substrate transporter"/>
    <property type="match status" value="1"/>
</dbReference>
<gene>
    <name evidence="7" type="ORF">GCM10008938_43420</name>
</gene>
<dbReference type="InterPro" id="IPR011701">
    <property type="entry name" value="MFS"/>
</dbReference>
<dbReference type="PANTHER" id="PTHR23513:SF6">
    <property type="entry name" value="MAJOR FACILITATOR SUPERFAMILY ASSOCIATED DOMAIN-CONTAINING PROTEIN"/>
    <property type="match status" value="1"/>
</dbReference>
<dbReference type="RefSeq" id="WP_189006876.1">
    <property type="nucleotide sequence ID" value="NZ_BMOD01000025.1"/>
</dbReference>
<feature type="transmembrane region" description="Helical" evidence="6">
    <location>
        <begin position="77"/>
        <end position="98"/>
    </location>
</feature>
<keyword evidence="5 6" id="KW-0472">Membrane</keyword>